<evidence type="ECO:0008006" key="8">
    <source>
        <dbReference type="Google" id="ProtNLM"/>
    </source>
</evidence>
<protein>
    <recommendedName>
        <fullName evidence="8">TF-B3 domain-containing protein</fullName>
    </recommendedName>
</protein>
<evidence type="ECO:0000256" key="5">
    <source>
        <dbReference type="ARBA" id="ARBA00023242"/>
    </source>
</evidence>
<dbReference type="GO" id="GO:0003677">
    <property type="term" value="F:DNA binding"/>
    <property type="evidence" value="ECO:0007669"/>
    <property type="project" value="UniProtKB-KW"/>
</dbReference>
<dbReference type="InterPro" id="IPR015300">
    <property type="entry name" value="DNA-bd_pseudobarrel_sf"/>
</dbReference>
<dbReference type="Gene3D" id="2.40.330.10">
    <property type="entry name" value="DNA-binding pseudobarrel domain"/>
    <property type="match status" value="1"/>
</dbReference>
<evidence type="ECO:0000313" key="6">
    <source>
        <dbReference type="EMBL" id="OAP07271.1"/>
    </source>
</evidence>
<dbReference type="PANTHER" id="PTHR31541">
    <property type="entry name" value="B3 DOMAIN PLANT PROTEIN-RELATED"/>
    <property type="match status" value="1"/>
</dbReference>
<gene>
    <name evidence="6" type="ordered locus">AXX17_At2g27930</name>
</gene>
<proteinExistence type="predicted"/>
<comment type="caution">
    <text evidence="6">The sequence shown here is derived from an EMBL/GenBank/DDBJ whole genome shotgun (WGS) entry which is preliminary data.</text>
</comment>
<dbReference type="Proteomes" id="UP000078284">
    <property type="component" value="Chromosome 2"/>
</dbReference>
<keyword evidence="5" id="KW-0539">Nucleus</keyword>
<evidence type="ECO:0000256" key="1">
    <source>
        <dbReference type="ARBA" id="ARBA00004123"/>
    </source>
</evidence>
<dbReference type="InterPro" id="IPR005508">
    <property type="entry name" value="At2g31720-like"/>
</dbReference>
<dbReference type="GO" id="GO:0005634">
    <property type="term" value="C:nucleus"/>
    <property type="evidence" value="ECO:0007669"/>
    <property type="project" value="UniProtKB-SubCell"/>
</dbReference>
<sequence>MVRGDDQLNGLQGGKRALDILCVATERTVSAFAYEEIGETSTEGDKRRERLRRLRRLINYSLSTTMNSSLSKRLKIDECKNQDPEQNPNRVASSPSLCHLESKRPQKVVSNKPVRNRKPVIVTDEDRTPTEWLIDVMREVNGMDAKLIFVKVLPNSDVDELQTRLMMPWKQILDMDFLNEEELEKIDRHHKKISASDKGADVIVVNSKGLQRKLKLKRWDMTSTSNYVLGLGWNRVVTDNILQRGTRLRIWSFHSPYMLFFAFVLSDPDPAPTECLNLLAKLCEETTCLEALQEANRMSSLVSDTELDLELRL</sequence>
<organism evidence="6 7">
    <name type="scientific">Arabidopsis thaliana</name>
    <name type="common">Mouse-ear cress</name>
    <dbReference type="NCBI Taxonomy" id="3702"/>
    <lineage>
        <taxon>Eukaryota</taxon>
        <taxon>Viridiplantae</taxon>
        <taxon>Streptophyta</taxon>
        <taxon>Embryophyta</taxon>
        <taxon>Tracheophyta</taxon>
        <taxon>Spermatophyta</taxon>
        <taxon>Magnoliopsida</taxon>
        <taxon>eudicotyledons</taxon>
        <taxon>Gunneridae</taxon>
        <taxon>Pentapetalae</taxon>
        <taxon>rosids</taxon>
        <taxon>malvids</taxon>
        <taxon>Brassicales</taxon>
        <taxon>Brassicaceae</taxon>
        <taxon>Camelineae</taxon>
        <taxon>Arabidopsis</taxon>
    </lineage>
</organism>
<evidence type="ECO:0000256" key="3">
    <source>
        <dbReference type="ARBA" id="ARBA00023125"/>
    </source>
</evidence>
<comment type="subcellular location">
    <subcellularLocation>
        <location evidence="1">Nucleus</location>
    </subcellularLocation>
</comment>
<dbReference type="ExpressionAtlas" id="A0A178VPB2">
    <property type="expression patterns" value="baseline and differential"/>
</dbReference>
<dbReference type="Pfam" id="PF03754">
    <property type="entry name" value="At2g31720-like"/>
    <property type="match status" value="1"/>
</dbReference>
<accession>A0A178VPB2</accession>
<name>A0A178VPB2_ARATH</name>
<keyword evidence="4" id="KW-0804">Transcription</keyword>
<evidence type="ECO:0000313" key="7">
    <source>
        <dbReference type="Proteomes" id="UP000078284"/>
    </source>
</evidence>
<dbReference type="AlphaFoldDB" id="A0A178VPB2"/>
<evidence type="ECO:0000256" key="2">
    <source>
        <dbReference type="ARBA" id="ARBA00023015"/>
    </source>
</evidence>
<keyword evidence="2" id="KW-0805">Transcription regulation</keyword>
<evidence type="ECO:0000256" key="4">
    <source>
        <dbReference type="ARBA" id="ARBA00023163"/>
    </source>
</evidence>
<dbReference type="EMBL" id="LUHQ01000002">
    <property type="protein sequence ID" value="OAP07271.1"/>
    <property type="molecule type" value="Genomic_DNA"/>
</dbReference>
<keyword evidence="3" id="KW-0238">DNA-binding</keyword>
<reference evidence="7" key="1">
    <citation type="journal article" date="2016" name="Proc. Natl. Acad. Sci. U.S.A.">
        <title>Chromosome-level assembly of Arabidopsis thaliana Ler reveals the extent of translocation and inversion polymorphisms.</title>
        <authorList>
            <person name="Zapata L."/>
            <person name="Ding J."/>
            <person name="Willing E.M."/>
            <person name="Hartwig B."/>
            <person name="Bezdan D."/>
            <person name="Jiao W.B."/>
            <person name="Patel V."/>
            <person name="Velikkakam James G."/>
            <person name="Koornneef M."/>
            <person name="Ossowski S."/>
            <person name="Schneeberger K."/>
        </authorList>
    </citation>
    <scope>NUCLEOTIDE SEQUENCE [LARGE SCALE GENOMIC DNA]</scope>
    <source>
        <strain evidence="7">cv. Landsberg erecta</strain>
    </source>
</reference>
<dbReference type="PANTHER" id="PTHR31541:SF61">
    <property type="entry name" value="TF-B3 DOMAIN-CONTAINING PROTEIN"/>
    <property type="match status" value="1"/>
</dbReference>
<dbReference type="SUPFAM" id="SSF101936">
    <property type="entry name" value="DNA-binding pseudobarrel domain"/>
    <property type="match status" value="1"/>
</dbReference>